<reference evidence="5" key="1">
    <citation type="submission" date="2016-04" db="EMBL/GenBank/DDBJ databases">
        <authorList>
            <person name="Evans L.H."/>
            <person name="Alamgir A."/>
            <person name="Owens N."/>
            <person name="Weber N.D."/>
            <person name="Virtaneva K."/>
            <person name="Barbian K."/>
            <person name="Babar A."/>
            <person name="Rosenke K."/>
        </authorList>
    </citation>
    <scope>NUCLEOTIDE SEQUENCE [LARGE SCALE GENOMIC DNA]</scope>
    <source>
        <strain evidence="5">CBS 101.48</strain>
    </source>
</reference>
<dbReference type="InterPro" id="IPR002738">
    <property type="entry name" value="RNase_P_p30"/>
</dbReference>
<dbReference type="GO" id="GO:0005655">
    <property type="term" value="C:nucleolar ribonuclease P complex"/>
    <property type="evidence" value="ECO:0007669"/>
    <property type="project" value="TreeGrafter"/>
</dbReference>
<dbReference type="OMA" id="CKHACQT"/>
<dbReference type="InterPro" id="IPR016195">
    <property type="entry name" value="Pol/histidinol_Pase-like"/>
</dbReference>
<keyword evidence="3" id="KW-0819">tRNA processing</keyword>
<sequence>MYYDFNLPYPVNQKELYKLNDTLKRIQSIDRATIAWNVAMDIKPHEPNTFNDIKQLIRATVTVNDPKKNYQLVAANPSNQKVDILAVQPTTKDALKHTCQVHEADLISIDLTLQPALLPGHASAQLAISRGMFFEICYTSTIRDPQKRTLFFSNVNKLIQHTRGHNLILSSGALRALEIKRPSDIRMMALMFGMTESQAENAVGHNYQRLLRKAETRKNTILAAISINRPDDMSESSSNKPLPAQPATNQQQKRKQKSKDNNKQQKKPKTQSHATTS</sequence>
<dbReference type="STRING" id="4829.A0A163K4I4"/>
<dbReference type="EMBL" id="LT554889">
    <property type="protein sequence ID" value="SAM08226.1"/>
    <property type="molecule type" value="Genomic_DNA"/>
</dbReference>
<name>A0A163K4I4_ABSGL</name>
<dbReference type="FunCoup" id="A0A163K4I4">
    <property type="interactions" value="466"/>
</dbReference>
<dbReference type="GO" id="GO:0008033">
    <property type="term" value="P:tRNA processing"/>
    <property type="evidence" value="ECO:0007669"/>
    <property type="project" value="UniProtKB-KW"/>
</dbReference>
<dbReference type="Proteomes" id="UP000078561">
    <property type="component" value="Unassembled WGS sequence"/>
</dbReference>
<dbReference type="SUPFAM" id="SSF89550">
    <property type="entry name" value="PHP domain-like"/>
    <property type="match status" value="1"/>
</dbReference>
<dbReference type="Gene3D" id="3.20.20.140">
    <property type="entry name" value="Metal-dependent hydrolases"/>
    <property type="match status" value="1"/>
</dbReference>
<evidence type="ECO:0000256" key="3">
    <source>
        <dbReference type="ARBA" id="ARBA00022694"/>
    </source>
</evidence>
<proteinExistence type="inferred from homology"/>
<comment type="similarity">
    <text evidence="2">Belongs to the eukaryotic/archaeal RNase P protein component 3 family.</text>
</comment>
<evidence type="ECO:0000256" key="4">
    <source>
        <dbReference type="SAM" id="MobiDB-lite"/>
    </source>
</evidence>
<dbReference type="OrthoDB" id="17948at2759"/>
<dbReference type="PANTHER" id="PTHR13031">
    <property type="entry name" value="RIBONUCLEASE P SUBUNIT P30"/>
    <property type="match status" value="1"/>
</dbReference>
<dbReference type="AlphaFoldDB" id="A0A163K4I4"/>
<feature type="region of interest" description="Disordered" evidence="4">
    <location>
        <begin position="226"/>
        <end position="277"/>
    </location>
</feature>
<protein>
    <submittedName>
        <fullName evidence="5">Uncharacterized protein</fullName>
    </submittedName>
</protein>
<evidence type="ECO:0000256" key="2">
    <source>
        <dbReference type="ARBA" id="ARBA00007331"/>
    </source>
</evidence>
<dbReference type="GO" id="GO:0003723">
    <property type="term" value="F:RNA binding"/>
    <property type="evidence" value="ECO:0007669"/>
    <property type="project" value="TreeGrafter"/>
</dbReference>
<organism evidence="5">
    <name type="scientific">Absidia glauca</name>
    <name type="common">Pin mould</name>
    <dbReference type="NCBI Taxonomy" id="4829"/>
    <lineage>
        <taxon>Eukaryota</taxon>
        <taxon>Fungi</taxon>
        <taxon>Fungi incertae sedis</taxon>
        <taxon>Mucoromycota</taxon>
        <taxon>Mucoromycotina</taxon>
        <taxon>Mucoromycetes</taxon>
        <taxon>Mucorales</taxon>
        <taxon>Cunninghamellaceae</taxon>
        <taxon>Absidia</taxon>
    </lineage>
</organism>
<dbReference type="PANTHER" id="PTHR13031:SF0">
    <property type="entry name" value="RIBONUCLEASE P PROTEIN SUBUNIT P30"/>
    <property type="match status" value="1"/>
</dbReference>
<evidence type="ECO:0000313" key="5">
    <source>
        <dbReference type="EMBL" id="SAM08226.1"/>
    </source>
</evidence>
<gene>
    <name evidence="5" type="primary">ABSGL_13888.1 scaffold 14340</name>
</gene>
<accession>A0A163K4I4</accession>
<comment type="subcellular location">
    <subcellularLocation>
        <location evidence="1">Nucleus</location>
    </subcellularLocation>
</comment>
<dbReference type="Pfam" id="PF01876">
    <property type="entry name" value="RNase_P_p30"/>
    <property type="match status" value="1"/>
</dbReference>
<dbReference type="InParanoid" id="A0A163K4I4"/>
<keyword evidence="6" id="KW-1185">Reference proteome</keyword>
<evidence type="ECO:0000313" key="6">
    <source>
        <dbReference type="Proteomes" id="UP000078561"/>
    </source>
</evidence>
<evidence type="ECO:0000256" key="1">
    <source>
        <dbReference type="ARBA" id="ARBA00004123"/>
    </source>
</evidence>